<dbReference type="SMART" id="SM00845">
    <property type="entry name" value="GatB_Yqey"/>
    <property type="match status" value="1"/>
</dbReference>
<keyword evidence="6 11" id="KW-0067">ATP-binding</keyword>
<dbReference type="InterPro" id="IPR042114">
    <property type="entry name" value="GatB_C_1"/>
</dbReference>
<dbReference type="Gene3D" id="1.10.10.410">
    <property type="match status" value="1"/>
</dbReference>
<dbReference type="GO" id="GO:0005524">
    <property type="term" value="F:ATP binding"/>
    <property type="evidence" value="ECO:0007669"/>
    <property type="project" value="UniProtKB-KW"/>
</dbReference>
<dbReference type="InterPro" id="IPR023168">
    <property type="entry name" value="GatB_Yqey_C_2"/>
</dbReference>
<evidence type="ECO:0000256" key="8">
    <source>
        <dbReference type="ARBA" id="ARBA00024799"/>
    </source>
</evidence>
<dbReference type="InterPro" id="IPR004413">
    <property type="entry name" value="GatB"/>
</dbReference>
<evidence type="ECO:0000256" key="9">
    <source>
        <dbReference type="ARBA" id="ARBA00047380"/>
    </source>
</evidence>
<comment type="subunit">
    <text evidence="2 11">Heterotrimer of A, B and C subunits.</text>
</comment>
<dbReference type="PANTHER" id="PTHR11659:SF0">
    <property type="entry name" value="GLUTAMYL-TRNA(GLN) AMIDOTRANSFERASE SUBUNIT B, MITOCHONDRIAL"/>
    <property type="match status" value="1"/>
</dbReference>
<comment type="catalytic activity">
    <reaction evidence="10 11">
        <text>L-glutamyl-tRNA(Gln) + L-glutamine + ATP + H2O = L-glutaminyl-tRNA(Gln) + L-glutamate + ADP + phosphate + H(+)</text>
        <dbReference type="Rhea" id="RHEA:17521"/>
        <dbReference type="Rhea" id="RHEA-COMP:9681"/>
        <dbReference type="Rhea" id="RHEA-COMP:9684"/>
        <dbReference type="ChEBI" id="CHEBI:15377"/>
        <dbReference type="ChEBI" id="CHEBI:15378"/>
        <dbReference type="ChEBI" id="CHEBI:29985"/>
        <dbReference type="ChEBI" id="CHEBI:30616"/>
        <dbReference type="ChEBI" id="CHEBI:43474"/>
        <dbReference type="ChEBI" id="CHEBI:58359"/>
        <dbReference type="ChEBI" id="CHEBI:78520"/>
        <dbReference type="ChEBI" id="CHEBI:78521"/>
        <dbReference type="ChEBI" id="CHEBI:456216"/>
    </reaction>
</comment>
<comment type="catalytic activity">
    <reaction evidence="9 11">
        <text>L-aspartyl-tRNA(Asn) + L-glutamine + ATP + H2O = L-asparaginyl-tRNA(Asn) + L-glutamate + ADP + phosphate + 2 H(+)</text>
        <dbReference type="Rhea" id="RHEA:14513"/>
        <dbReference type="Rhea" id="RHEA-COMP:9674"/>
        <dbReference type="Rhea" id="RHEA-COMP:9677"/>
        <dbReference type="ChEBI" id="CHEBI:15377"/>
        <dbReference type="ChEBI" id="CHEBI:15378"/>
        <dbReference type="ChEBI" id="CHEBI:29985"/>
        <dbReference type="ChEBI" id="CHEBI:30616"/>
        <dbReference type="ChEBI" id="CHEBI:43474"/>
        <dbReference type="ChEBI" id="CHEBI:58359"/>
        <dbReference type="ChEBI" id="CHEBI:78515"/>
        <dbReference type="ChEBI" id="CHEBI:78516"/>
        <dbReference type="ChEBI" id="CHEBI:456216"/>
    </reaction>
</comment>
<comment type="similarity">
    <text evidence="1 11">Belongs to the GatB/GatE family. GatB subfamily.</text>
</comment>
<dbReference type="GO" id="GO:0070681">
    <property type="term" value="P:glutaminyl-tRNAGln biosynthesis via transamidation"/>
    <property type="evidence" value="ECO:0007669"/>
    <property type="project" value="TreeGrafter"/>
</dbReference>
<dbReference type="HAMAP" id="MF_00121">
    <property type="entry name" value="GatB"/>
    <property type="match status" value="1"/>
</dbReference>
<dbReference type="GO" id="GO:0006412">
    <property type="term" value="P:translation"/>
    <property type="evidence" value="ECO:0007669"/>
    <property type="project" value="UniProtKB-UniRule"/>
</dbReference>
<organism evidence="13 14">
    <name type="scientific">candidate division MSBL1 archaeon SCGC-AAA261F17</name>
    <dbReference type="NCBI Taxonomy" id="1698274"/>
    <lineage>
        <taxon>Archaea</taxon>
        <taxon>Methanobacteriati</taxon>
        <taxon>Methanobacteriota</taxon>
        <taxon>candidate division MSBL1</taxon>
    </lineage>
</organism>
<dbReference type="Pfam" id="PF02934">
    <property type="entry name" value="GatB_N"/>
    <property type="match status" value="1"/>
</dbReference>
<dbReference type="Proteomes" id="UP000070035">
    <property type="component" value="Unassembled WGS sequence"/>
</dbReference>
<dbReference type="InterPro" id="IPR018027">
    <property type="entry name" value="Asn/Gln_amidotransferase"/>
</dbReference>
<keyword evidence="14" id="KW-1185">Reference proteome</keyword>
<dbReference type="GO" id="GO:0050567">
    <property type="term" value="F:glutaminyl-tRNA synthase (glutamine-hydrolyzing) activity"/>
    <property type="evidence" value="ECO:0007669"/>
    <property type="project" value="UniProtKB-UniRule"/>
</dbReference>
<evidence type="ECO:0000256" key="1">
    <source>
        <dbReference type="ARBA" id="ARBA00005306"/>
    </source>
</evidence>
<reference evidence="13 14" key="1">
    <citation type="journal article" date="2016" name="Sci. Rep.">
        <title>Metabolic traits of an uncultured archaeal lineage -MSBL1- from brine pools of the Red Sea.</title>
        <authorList>
            <person name="Mwirichia R."/>
            <person name="Alam I."/>
            <person name="Rashid M."/>
            <person name="Vinu M."/>
            <person name="Ba-Alawi W."/>
            <person name="Anthony Kamau A."/>
            <person name="Kamanda Ngugi D."/>
            <person name="Goker M."/>
            <person name="Klenk H.P."/>
            <person name="Bajic V."/>
            <person name="Stingl U."/>
        </authorList>
    </citation>
    <scope>NUCLEOTIDE SEQUENCE [LARGE SCALE GENOMIC DNA]</scope>
    <source>
        <strain evidence="13">SCGC-AAA261F17</strain>
    </source>
</reference>
<dbReference type="InterPro" id="IPR017959">
    <property type="entry name" value="Asn/Gln-tRNA_amidoTrfase_suB/E"/>
</dbReference>
<feature type="domain" description="Asn/Gln amidotransferase" evidence="12">
    <location>
        <begin position="305"/>
        <end position="448"/>
    </location>
</feature>
<evidence type="ECO:0000256" key="5">
    <source>
        <dbReference type="ARBA" id="ARBA00022741"/>
    </source>
</evidence>
<dbReference type="SUPFAM" id="SSF89095">
    <property type="entry name" value="GatB/YqeY motif"/>
    <property type="match status" value="1"/>
</dbReference>
<dbReference type="InterPro" id="IPR017958">
    <property type="entry name" value="Gln-tRNA_amidoTrfase_suB_CS"/>
</dbReference>
<dbReference type="PATRIC" id="fig|1698274.3.peg.370"/>
<evidence type="ECO:0000256" key="10">
    <source>
        <dbReference type="ARBA" id="ARBA00047913"/>
    </source>
</evidence>
<dbReference type="EC" id="6.3.5.-" evidence="11"/>
<evidence type="ECO:0000256" key="7">
    <source>
        <dbReference type="ARBA" id="ARBA00022917"/>
    </source>
</evidence>
<dbReference type="PROSITE" id="PS01234">
    <property type="entry name" value="GATB"/>
    <property type="match status" value="1"/>
</dbReference>
<dbReference type="InterPro" id="IPR006075">
    <property type="entry name" value="Asn/Gln-tRNA_Trfase_suB/E_cat"/>
</dbReference>
<accession>A0A133V7G0</accession>
<evidence type="ECO:0000313" key="14">
    <source>
        <dbReference type="Proteomes" id="UP000070035"/>
    </source>
</evidence>
<dbReference type="Pfam" id="PF02637">
    <property type="entry name" value="GatB_Yqey"/>
    <property type="match status" value="1"/>
</dbReference>
<dbReference type="FunFam" id="1.10.10.410:FF:000001">
    <property type="entry name" value="Aspartyl/glutamyl-tRNA(Asn/Gln) amidotransferase subunit B"/>
    <property type="match status" value="1"/>
</dbReference>
<dbReference type="EMBL" id="LHXY01000004">
    <property type="protein sequence ID" value="KXB02382.1"/>
    <property type="molecule type" value="Genomic_DNA"/>
</dbReference>
<evidence type="ECO:0000256" key="11">
    <source>
        <dbReference type="HAMAP-Rule" id="MF_00121"/>
    </source>
</evidence>
<keyword evidence="4 11" id="KW-0436">Ligase</keyword>
<evidence type="ECO:0000313" key="13">
    <source>
        <dbReference type="EMBL" id="KXB02382.1"/>
    </source>
</evidence>
<keyword evidence="5 11" id="KW-0547">Nucleotide-binding</keyword>
<dbReference type="GO" id="GO:0050566">
    <property type="term" value="F:asparaginyl-tRNA synthase (glutamine-hydrolyzing) activity"/>
    <property type="evidence" value="ECO:0007669"/>
    <property type="project" value="RHEA"/>
</dbReference>
<sequence>MKIGFEIHEQLMTDQKLYCDCPTNYRDAPPNTNVCPVCTGMPGAKPAPPNERAIRAVIEIALMLDCDIVIGDTIYIQRKHYDYPDLPSGYQRTSLPIGLNGELKGVGIREVHIEEDPGKYDPTLGTVDYNRSGIPLVEVVTDPDLKSPEEVRTFMRSLIRVLEYTGKVRPEPSTLRADTNISLEGGARVEIKNINSIKGAYRAIKYEVMRQKKLRERGEEVVRETRAYLESQMVTAPMRTKEIAEDYRYIPDPDIFPMVIEESLVERIREEMYEAPHLREQRIIKEYGIEPSVARVLISERGLVELFEKIAKEVDPEFASHWFKDILKKVLNYENLRVEEVEFTPTQLVKLLQMIDDDKITPEQGELVLREMVKTPTDPEKLVKKLGLEKLSEKALEKAVKKAIEENPEAVADYESGKEEALNFLAGKVMEITEGRANPRKVMELLRKHPSLHV</sequence>
<dbReference type="GO" id="GO:0016740">
    <property type="term" value="F:transferase activity"/>
    <property type="evidence" value="ECO:0007669"/>
    <property type="project" value="UniProtKB-KW"/>
</dbReference>
<dbReference type="InterPro" id="IPR003789">
    <property type="entry name" value="Asn/Gln_tRNA_amidoTrase-B-like"/>
</dbReference>
<dbReference type="NCBIfam" id="TIGR00133">
    <property type="entry name" value="gatB"/>
    <property type="match status" value="1"/>
</dbReference>
<dbReference type="PANTHER" id="PTHR11659">
    <property type="entry name" value="GLUTAMYL-TRNA GLN AMIDOTRANSFERASE SUBUNIT B MITOCHONDRIAL AND PROKARYOTIC PET112-RELATED"/>
    <property type="match status" value="1"/>
</dbReference>
<evidence type="ECO:0000256" key="2">
    <source>
        <dbReference type="ARBA" id="ARBA00011123"/>
    </source>
</evidence>
<evidence type="ECO:0000256" key="3">
    <source>
        <dbReference type="ARBA" id="ARBA00016923"/>
    </source>
</evidence>
<proteinExistence type="inferred from homology"/>
<dbReference type="SUPFAM" id="SSF55931">
    <property type="entry name" value="Glutamine synthetase/guanido kinase"/>
    <property type="match status" value="1"/>
</dbReference>
<evidence type="ECO:0000256" key="6">
    <source>
        <dbReference type="ARBA" id="ARBA00022840"/>
    </source>
</evidence>
<dbReference type="InterPro" id="IPR014746">
    <property type="entry name" value="Gln_synth/guanido_kin_cat_dom"/>
</dbReference>
<dbReference type="Gene3D" id="1.10.150.380">
    <property type="entry name" value="GatB domain, N-terminal subdomain"/>
    <property type="match status" value="1"/>
</dbReference>
<dbReference type="NCBIfam" id="NF004012">
    <property type="entry name" value="PRK05477.1-2"/>
    <property type="match status" value="1"/>
</dbReference>
<keyword evidence="7 11" id="KW-0648">Protein biosynthesis</keyword>
<evidence type="ECO:0000256" key="4">
    <source>
        <dbReference type="ARBA" id="ARBA00022598"/>
    </source>
</evidence>
<keyword evidence="13" id="KW-0808">Transferase</keyword>
<protein>
    <recommendedName>
        <fullName evidence="3 11">Aspartyl/glutamyl-tRNA(Asn/Gln) amidotransferase subunit B</fullName>
        <shortName evidence="11">Asp/Glu-ADT subunit B</shortName>
        <ecNumber evidence="11">6.3.5.-</ecNumber>
    </recommendedName>
</protein>
<comment type="caution">
    <text evidence="13">The sequence shown here is derived from an EMBL/GenBank/DDBJ whole genome shotgun (WGS) entry which is preliminary data.</text>
</comment>
<comment type="function">
    <text evidence="8 11">Allows the formation of correctly charged Asn-tRNA(Asn) or Gln-tRNA(Gln) through the transamidation of misacylated Asp-tRNA(Asn) or Glu-tRNA(Gln) in organisms which lack either or both of asparaginyl-tRNA or glutaminyl-tRNA synthetases. The reaction takes place in the presence of glutamine and ATP through an activated phospho-Asp-tRNA(Asn) or phospho-Glu-tRNA(Gln).</text>
</comment>
<gene>
    <name evidence="11" type="primary">gatB</name>
    <name evidence="13" type="ORF">AKJ44_00595</name>
</gene>
<evidence type="ECO:0000259" key="12">
    <source>
        <dbReference type="SMART" id="SM00845"/>
    </source>
</evidence>
<dbReference type="AlphaFoldDB" id="A0A133V7G0"/>
<name>A0A133V7G0_9EURY</name>